<dbReference type="Pfam" id="PF01015">
    <property type="entry name" value="Ribosomal_S3Ae"/>
    <property type="match status" value="1"/>
</dbReference>
<organism evidence="4 5">
    <name type="scientific">Caldivirga maquilingensis (strain ATCC 700844 / DSM 13496 / JCM 10307 / IC-167)</name>
    <dbReference type="NCBI Taxonomy" id="397948"/>
    <lineage>
        <taxon>Archaea</taxon>
        <taxon>Thermoproteota</taxon>
        <taxon>Thermoprotei</taxon>
        <taxon>Thermoproteales</taxon>
        <taxon>Thermoproteaceae</taxon>
        <taxon>Caldivirga</taxon>
    </lineage>
</organism>
<dbReference type="NCBIfam" id="NF003142">
    <property type="entry name" value="PRK04057.1"/>
    <property type="match status" value="1"/>
</dbReference>
<dbReference type="GO" id="GO:0006412">
    <property type="term" value="P:translation"/>
    <property type="evidence" value="ECO:0007669"/>
    <property type="project" value="UniProtKB-UniRule"/>
</dbReference>
<dbReference type="KEGG" id="cma:Cmaq_1755"/>
<name>A8MAK1_CALMQ</name>
<dbReference type="SMART" id="SM01397">
    <property type="entry name" value="Ribosomal_S3Ae"/>
    <property type="match status" value="1"/>
</dbReference>
<evidence type="ECO:0000256" key="2">
    <source>
        <dbReference type="ARBA" id="ARBA00023274"/>
    </source>
</evidence>
<dbReference type="GO" id="GO:0003735">
    <property type="term" value="F:structural constituent of ribosome"/>
    <property type="evidence" value="ECO:0007669"/>
    <property type="project" value="InterPro"/>
</dbReference>
<reference evidence="4 5" key="1">
    <citation type="submission" date="2007-10" db="EMBL/GenBank/DDBJ databases">
        <title>Complete sequence of Caldivirga maquilingensis IC-167.</title>
        <authorList>
            <consortium name="US DOE Joint Genome Institute"/>
            <person name="Copeland A."/>
            <person name="Lucas S."/>
            <person name="Lapidus A."/>
            <person name="Barry K."/>
            <person name="Glavina del Rio T."/>
            <person name="Dalin E."/>
            <person name="Tice H."/>
            <person name="Pitluck S."/>
            <person name="Saunders E."/>
            <person name="Brettin T."/>
            <person name="Bruce D."/>
            <person name="Detter J.C."/>
            <person name="Han C."/>
            <person name="Schmutz J."/>
            <person name="Larimer F."/>
            <person name="Land M."/>
            <person name="Hauser L."/>
            <person name="Kyrpides N."/>
            <person name="Ivanova N."/>
            <person name="Biddle J.F."/>
            <person name="Zhang Z."/>
            <person name="Fitz-Gibbon S.T."/>
            <person name="Lowe T.M."/>
            <person name="Saltikov C."/>
            <person name="House C.H."/>
            <person name="Richardson P."/>
        </authorList>
    </citation>
    <scope>NUCLEOTIDE SEQUENCE [LARGE SCALE GENOMIC DNA]</scope>
    <source>
        <strain evidence="5">ATCC 700844 / DSM 13496 / JCM 10307 / IC-167</strain>
    </source>
</reference>
<dbReference type="InterPro" id="IPR030838">
    <property type="entry name" value="Ribosomal_eS1_arc"/>
</dbReference>
<dbReference type="Proteomes" id="UP000001137">
    <property type="component" value="Chromosome"/>
</dbReference>
<dbReference type="GO" id="GO:1990904">
    <property type="term" value="C:ribonucleoprotein complex"/>
    <property type="evidence" value="ECO:0007669"/>
    <property type="project" value="UniProtKB-KW"/>
</dbReference>
<dbReference type="AlphaFoldDB" id="A8MAK1"/>
<evidence type="ECO:0000313" key="4">
    <source>
        <dbReference type="EMBL" id="ABW02578.1"/>
    </source>
</evidence>
<evidence type="ECO:0000313" key="5">
    <source>
        <dbReference type="Proteomes" id="UP000001137"/>
    </source>
</evidence>
<keyword evidence="1 3" id="KW-0689">Ribosomal protein</keyword>
<dbReference type="HAMAP" id="MF_00359">
    <property type="entry name" value="Ribosomal_eS1"/>
    <property type="match status" value="1"/>
</dbReference>
<sequence>MAQAQQAATQQRIPLGKWAFKKWLTVYAPAFLGGQAIVEIPVDEPSKAVGRNVETTLYDLTKDLSHINVKLRFRVNGVDDGRALTQFNGMELTRDYVRNLVRRGSSKVMVIKDVTTKDGGKLRMEVLAITTYRCTRTHKHLIRKSIMDRLDKVGQESDFDSLVRDSIMGKIQVDLFNVAKKIYPLRKVEIIKIKVLEYPRKPEAKPEMEAVKVTQEVAQQQ</sequence>
<dbReference type="EMBL" id="CP000852">
    <property type="protein sequence ID" value="ABW02578.1"/>
    <property type="molecule type" value="Genomic_DNA"/>
</dbReference>
<dbReference type="GO" id="GO:0005840">
    <property type="term" value="C:ribosome"/>
    <property type="evidence" value="ECO:0007669"/>
    <property type="project" value="UniProtKB-KW"/>
</dbReference>
<dbReference type="STRING" id="397948.Cmaq_1755"/>
<keyword evidence="5" id="KW-1185">Reference proteome</keyword>
<protein>
    <recommendedName>
        <fullName evidence="3">Small ribosomal subunit protein eS1</fullName>
    </recommendedName>
</protein>
<dbReference type="InterPro" id="IPR001593">
    <property type="entry name" value="Ribosomal_eS1"/>
</dbReference>
<evidence type="ECO:0000256" key="1">
    <source>
        <dbReference type="ARBA" id="ARBA00022980"/>
    </source>
</evidence>
<keyword evidence="2 3" id="KW-0687">Ribonucleoprotein</keyword>
<gene>
    <name evidence="3" type="primary">rps3ae</name>
    <name evidence="4" type="ordered locus">Cmaq_1755</name>
</gene>
<dbReference type="OrthoDB" id="30639at2157"/>
<accession>A8MAK1</accession>
<dbReference type="HOGENOM" id="CLU_062507_1_0_2"/>
<comment type="similarity">
    <text evidence="3">Belongs to the eukaryotic ribosomal protein eS1 family.</text>
</comment>
<evidence type="ECO:0000256" key="3">
    <source>
        <dbReference type="HAMAP-Rule" id="MF_00359"/>
    </source>
</evidence>
<proteinExistence type="inferred from homology"/>
<dbReference type="eggNOG" id="arCOG04186">
    <property type="taxonomic scope" value="Archaea"/>
</dbReference>